<reference evidence="4 5" key="1">
    <citation type="submission" date="2021-01" db="EMBL/GenBank/DDBJ databases">
        <title>Whole genome shotgun sequence of Planobispora longispora NBRC 13918.</title>
        <authorList>
            <person name="Komaki H."/>
            <person name="Tamura T."/>
        </authorList>
    </citation>
    <scope>NUCLEOTIDE SEQUENCE [LARGE SCALE GENOMIC DNA]</scope>
    <source>
        <strain evidence="4 5">NBRC 13918</strain>
    </source>
</reference>
<feature type="domain" description="N-acetyltransferase" evidence="3">
    <location>
        <begin position="5"/>
        <end position="153"/>
    </location>
</feature>
<accession>A0A8J3RPS5</accession>
<protein>
    <submittedName>
        <fullName evidence="4">N-acetyltransferase</fullName>
    </submittedName>
</protein>
<dbReference type="Pfam" id="PF00583">
    <property type="entry name" value="Acetyltransf_1"/>
    <property type="match status" value="1"/>
</dbReference>
<dbReference type="PANTHER" id="PTHR43420">
    <property type="entry name" value="ACETYLTRANSFERASE"/>
    <property type="match status" value="1"/>
</dbReference>
<evidence type="ECO:0000256" key="1">
    <source>
        <dbReference type="ARBA" id="ARBA00022679"/>
    </source>
</evidence>
<comment type="caution">
    <text evidence="4">The sequence shown here is derived from an EMBL/GenBank/DDBJ whole genome shotgun (WGS) entry which is preliminary data.</text>
</comment>
<dbReference type="SUPFAM" id="SSF55729">
    <property type="entry name" value="Acyl-CoA N-acyltransferases (Nat)"/>
    <property type="match status" value="1"/>
</dbReference>
<evidence type="ECO:0000256" key="2">
    <source>
        <dbReference type="ARBA" id="ARBA00023315"/>
    </source>
</evidence>
<name>A0A8J3RPS5_9ACTN</name>
<organism evidence="4 5">
    <name type="scientific">Planobispora longispora</name>
    <dbReference type="NCBI Taxonomy" id="28887"/>
    <lineage>
        <taxon>Bacteria</taxon>
        <taxon>Bacillati</taxon>
        <taxon>Actinomycetota</taxon>
        <taxon>Actinomycetes</taxon>
        <taxon>Streptosporangiales</taxon>
        <taxon>Streptosporangiaceae</taxon>
        <taxon>Planobispora</taxon>
    </lineage>
</organism>
<keyword evidence="1" id="KW-0808">Transferase</keyword>
<gene>
    <name evidence="4" type="primary">speG</name>
    <name evidence="4" type="ORF">Plo01_41110</name>
</gene>
<dbReference type="AlphaFoldDB" id="A0A8J3RPS5"/>
<dbReference type="Proteomes" id="UP000616724">
    <property type="component" value="Unassembled WGS sequence"/>
</dbReference>
<sequence>MTSSLRLEQVTPENIGDAFKIEIRPEQEGTVAPVERSLAEAYASRETAWPRLVYDGDRLVGFIMGNFDPGASIDIFRYGIWRLNIAAEHQGKGYGRFAVEALCEEARRRGAKRVTVLWVPDHEHGAEEFYLKLGFRRTGQVFDGEIVGELLLD</sequence>
<dbReference type="Gene3D" id="3.40.630.30">
    <property type="match status" value="1"/>
</dbReference>
<dbReference type="EMBL" id="BOOH01000034">
    <property type="protein sequence ID" value="GIH77682.1"/>
    <property type="molecule type" value="Genomic_DNA"/>
</dbReference>
<dbReference type="InterPro" id="IPR050680">
    <property type="entry name" value="YpeA/RimI_acetyltransf"/>
</dbReference>
<evidence type="ECO:0000313" key="4">
    <source>
        <dbReference type="EMBL" id="GIH77682.1"/>
    </source>
</evidence>
<keyword evidence="5" id="KW-1185">Reference proteome</keyword>
<proteinExistence type="predicted"/>
<dbReference type="PROSITE" id="PS51186">
    <property type="entry name" value="GNAT"/>
    <property type="match status" value="1"/>
</dbReference>
<evidence type="ECO:0000313" key="5">
    <source>
        <dbReference type="Proteomes" id="UP000616724"/>
    </source>
</evidence>
<keyword evidence="2" id="KW-0012">Acyltransferase</keyword>
<dbReference type="InterPro" id="IPR016181">
    <property type="entry name" value="Acyl_CoA_acyltransferase"/>
</dbReference>
<evidence type="ECO:0000259" key="3">
    <source>
        <dbReference type="PROSITE" id="PS51186"/>
    </source>
</evidence>
<dbReference type="RefSeq" id="WP_203892248.1">
    <property type="nucleotide sequence ID" value="NZ_BOOH01000034.1"/>
</dbReference>
<dbReference type="GO" id="GO:0016747">
    <property type="term" value="F:acyltransferase activity, transferring groups other than amino-acyl groups"/>
    <property type="evidence" value="ECO:0007669"/>
    <property type="project" value="InterPro"/>
</dbReference>
<dbReference type="InterPro" id="IPR000182">
    <property type="entry name" value="GNAT_dom"/>
</dbReference>
<dbReference type="CDD" id="cd04301">
    <property type="entry name" value="NAT_SF"/>
    <property type="match status" value="1"/>
</dbReference>